<accession>A0ABT5J0B2</accession>
<feature type="signal peptide" evidence="15">
    <location>
        <begin position="1"/>
        <end position="23"/>
    </location>
</feature>
<dbReference type="InterPro" id="IPR019554">
    <property type="entry name" value="Soluble_ligand-bd"/>
</dbReference>
<feature type="domain" description="Soluble ligand binding" evidence="17">
    <location>
        <begin position="506"/>
        <end position="543"/>
    </location>
</feature>
<feature type="chain" id="PRO_5045132571" evidence="15">
    <location>
        <begin position="24"/>
        <end position="758"/>
    </location>
</feature>
<keyword evidence="12" id="KW-0564">Palmitate</keyword>
<name>A0ABT5J0B2_9NEIS</name>
<protein>
    <submittedName>
        <fullName evidence="19">SLBB domain-containing protein</fullName>
    </submittedName>
</protein>
<keyword evidence="14" id="KW-0449">Lipoprotein</keyword>
<dbReference type="Proteomes" id="UP001219956">
    <property type="component" value="Unassembled WGS sequence"/>
</dbReference>
<dbReference type="Pfam" id="PF02563">
    <property type="entry name" value="Poly_export"/>
    <property type="match status" value="1"/>
</dbReference>
<evidence type="ECO:0000256" key="3">
    <source>
        <dbReference type="ARBA" id="ARBA00022448"/>
    </source>
</evidence>
<evidence type="ECO:0000259" key="18">
    <source>
        <dbReference type="Pfam" id="PF22461"/>
    </source>
</evidence>
<keyword evidence="7 15" id="KW-0732">Signal</keyword>
<keyword evidence="20" id="KW-1185">Reference proteome</keyword>
<evidence type="ECO:0000256" key="12">
    <source>
        <dbReference type="ARBA" id="ARBA00023139"/>
    </source>
</evidence>
<evidence type="ECO:0000256" key="11">
    <source>
        <dbReference type="ARBA" id="ARBA00023136"/>
    </source>
</evidence>
<keyword evidence="3" id="KW-0813">Transport</keyword>
<feature type="domain" description="Soluble ligand binding" evidence="17">
    <location>
        <begin position="649"/>
        <end position="699"/>
    </location>
</feature>
<evidence type="ECO:0000256" key="2">
    <source>
        <dbReference type="ARBA" id="ARBA00009450"/>
    </source>
</evidence>
<dbReference type="Pfam" id="PF22461">
    <property type="entry name" value="SLBB_2"/>
    <property type="match status" value="1"/>
</dbReference>
<reference evidence="19 20" key="1">
    <citation type="submission" date="2023-01" db="EMBL/GenBank/DDBJ databases">
        <title>Novel species of the genus Vogesella isolated from rivers.</title>
        <authorList>
            <person name="Lu H."/>
        </authorList>
    </citation>
    <scope>NUCLEOTIDE SEQUENCE [LARGE SCALE GENOMIC DNA]</scope>
    <source>
        <strain evidence="19 20">DC21W</strain>
    </source>
</reference>
<dbReference type="InterPro" id="IPR049712">
    <property type="entry name" value="Poly_export"/>
</dbReference>
<dbReference type="Pfam" id="PF10531">
    <property type="entry name" value="SLBB"/>
    <property type="match status" value="3"/>
</dbReference>
<evidence type="ECO:0000256" key="13">
    <source>
        <dbReference type="ARBA" id="ARBA00023237"/>
    </source>
</evidence>
<evidence type="ECO:0000256" key="8">
    <source>
        <dbReference type="ARBA" id="ARBA00023047"/>
    </source>
</evidence>
<keyword evidence="13" id="KW-0998">Cell outer membrane</keyword>
<feature type="domain" description="Soluble ligand binding" evidence="17">
    <location>
        <begin position="295"/>
        <end position="337"/>
    </location>
</feature>
<evidence type="ECO:0000256" key="4">
    <source>
        <dbReference type="ARBA" id="ARBA00022452"/>
    </source>
</evidence>
<proteinExistence type="inferred from homology"/>
<evidence type="ECO:0000259" key="16">
    <source>
        <dbReference type="Pfam" id="PF02563"/>
    </source>
</evidence>
<evidence type="ECO:0000313" key="20">
    <source>
        <dbReference type="Proteomes" id="UP001219956"/>
    </source>
</evidence>
<keyword evidence="6" id="KW-0812">Transmembrane</keyword>
<gene>
    <name evidence="19" type="ORF">PQU95_11855</name>
</gene>
<dbReference type="EMBL" id="JAQQLF010000014">
    <property type="protein sequence ID" value="MDC7717906.1"/>
    <property type="molecule type" value="Genomic_DNA"/>
</dbReference>
<feature type="domain" description="Polysaccharide export protein N-terminal" evidence="16">
    <location>
        <begin position="130"/>
        <end position="204"/>
    </location>
</feature>
<keyword evidence="9" id="KW-0406">Ion transport</keyword>
<evidence type="ECO:0000256" key="6">
    <source>
        <dbReference type="ARBA" id="ARBA00022692"/>
    </source>
</evidence>
<evidence type="ECO:0000256" key="10">
    <source>
        <dbReference type="ARBA" id="ARBA00023114"/>
    </source>
</evidence>
<evidence type="ECO:0000313" key="19">
    <source>
        <dbReference type="EMBL" id="MDC7717906.1"/>
    </source>
</evidence>
<evidence type="ECO:0000256" key="15">
    <source>
        <dbReference type="SAM" id="SignalP"/>
    </source>
</evidence>
<dbReference type="InterPro" id="IPR054765">
    <property type="entry name" value="SLBB_dom"/>
</dbReference>
<evidence type="ECO:0000256" key="14">
    <source>
        <dbReference type="ARBA" id="ARBA00023288"/>
    </source>
</evidence>
<dbReference type="PANTHER" id="PTHR33619:SF3">
    <property type="entry name" value="POLYSACCHARIDE EXPORT PROTEIN GFCE-RELATED"/>
    <property type="match status" value="1"/>
</dbReference>
<evidence type="ECO:0000256" key="5">
    <source>
        <dbReference type="ARBA" id="ARBA00022597"/>
    </source>
</evidence>
<comment type="caution">
    <text evidence="19">The sequence shown here is derived from an EMBL/GenBank/DDBJ whole genome shotgun (WGS) entry which is preliminary data.</text>
</comment>
<evidence type="ECO:0000256" key="7">
    <source>
        <dbReference type="ARBA" id="ARBA00022729"/>
    </source>
</evidence>
<sequence length="758" mass="81997">MNSHFTRLAVLLAAAGFVNTAYAQSAAGMAAPAATMAGTAPVATSITIPAPALADNAQAGAPAAAGSAAPDASVDSSVDSNAKVLSCQAGNFENDFQALVCDALGTRLPVFGSSLFSRAPSTFSPIENVPVAGDYRLQPGDEFELTVWGQVNMQQRLRVDNNGDVFIPQVGKFNVSGIAFSELEGRINAEVGRNFRNYQLSVTMGRLNQLAVFVTGFAKKPGRYNVSSVSTLLNALFASGGPSQQGSLRRVELKRDGKVVGTFDLYALLLNGDKRTDLRLQAGDVIHIPAVGERVAIAGPVKVPAIYELNRNETLADLMKWAGGLTTTASSLQASLERIINRENRSVDQIDLKRAAGLNLSDGDIVQIYPMSTRYENMVSIRGSIGLAQRIRWKPGMAVKDLIPSREMLLTPAYWNRINSAVDMRTLGSSNLRYELKRDESTEINWEYAVIERIRPDDFGTELITFNLGKAIAGDAANNLKLQSGDAISIFSKNDVRVPAEKRTRYVRVEGELGVPGVYSVQPGETLRQLLARAGGLSRNAYLYGAVFTRPSIRDEQQSMLSDAVDRYEREVEAVAAAKLADVSLKENVSATQAELQRNRQRIKDMRNVKALGRVAFEFDSYKLALKDVPDIELEDGDNLYIPRQPATVTIFGAVNSPSAYLYGRNKNVGDYLDSAGGYTRLADQSGVYVLRANGTAYGTNSTGWFSTIGGYQPAPGDAVVVPEQLERGLTVTQSLKEWTSILYQFGLGAAGLKVLKD</sequence>
<dbReference type="Gene3D" id="3.10.560.10">
    <property type="entry name" value="Outer membrane lipoprotein wza domain like"/>
    <property type="match status" value="4"/>
</dbReference>
<comment type="subcellular location">
    <subcellularLocation>
        <location evidence="1">Cell outer membrane</location>
        <topology evidence="1">Multi-pass membrane protein</topology>
    </subcellularLocation>
</comment>
<keyword evidence="10" id="KW-0626">Porin</keyword>
<evidence type="ECO:0000256" key="9">
    <source>
        <dbReference type="ARBA" id="ARBA00023065"/>
    </source>
</evidence>
<dbReference type="RefSeq" id="WP_272752216.1">
    <property type="nucleotide sequence ID" value="NZ_JAQQLF010000014.1"/>
</dbReference>
<comment type="similarity">
    <text evidence="2">Belongs to the BexD/CtrA/VexA family.</text>
</comment>
<keyword evidence="5" id="KW-0762">Sugar transport</keyword>
<dbReference type="PANTHER" id="PTHR33619">
    <property type="entry name" value="POLYSACCHARIDE EXPORT PROTEIN GFCE-RELATED"/>
    <property type="match status" value="1"/>
</dbReference>
<dbReference type="Gene3D" id="3.30.1950.10">
    <property type="entry name" value="wza like domain"/>
    <property type="match status" value="1"/>
</dbReference>
<keyword evidence="4" id="KW-1134">Transmembrane beta strand</keyword>
<evidence type="ECO:0000256" key="1">
    <source>
        <dbReference type="ARBA" id="ARBA00004571"/>
    </source>
</evidence>
<keyword evidence="11" id="KW-0472">Membrane</keyword>
<organism evidence="19 20">
    <name type="scientific">Vogesella aquatica</name>
    <dbReference type="NCBI Taxonomy" id="2984206"/>
    <lineage>
        <taxon>Bacteria</taxon>
        <taxon>Pseudomonadati</taxon>
        <taxon>Pseudomonadota</taxon>
        <taxon>Betaproteobacteria</taxon>
        <taxon>Neisseriales</taxon>
        <taxon>Chromobacteriaceae</taxon>
        <taxon>Vogesella</taxon>
    </lineage>
</organism>
<feature type="domain" description="SLBB" evidence="18">
    <location>
        <begin position="212"/>
        <end position="288"/>
    </location>
</feature>
<keyword evidence="8" id="KW-0625">Polysaccharide transport</keyword>
<evidence type="ECO:0000259" key="17">
    <source>
        <dbReference type="Pfam" id="PF10531"/>
    </source>
</evidence>
<dbReference type="InterPro" id="IPR003715">
    <property type="entry name" value="Poly_export_N"/>
</dbReference>